<dbReference type="GO" id="GO:0022904">
    <property type="term" value="P:respiratory electron transport chain"/>
    <property type="evidence" value="ECO:0007669"/>
    <property type="project" value="InterPro"/>
</dbReference>
<dbReference type="InterPro" id="IPR016167">
    <property type="entry name" value="FAD-bd_PCMH_sub1"/>
</dbReference>
<evidence type="ECO:0000313" key="8">
    <source>
        <dbReference type="Proteomes" id="UP000247099"/>
    </source>
</evidence>
<dbReference type="Gene3D" id="3.30.43.10">
    <property type="entry name" value="Uridine Diphospho-n-acetylenolpyruvylglucosamine Reductase, domain 2"/>
    <property type="match status" value="1"/>
</dbReference>
<feature type="binding site" evidence="5">
    <location>
        <position position="154"/>
    </location>
    <ligand>
        <name>FAD</name>
        <dbReference type="ChEBI" id="CHEBI:57692"/>
    </ligand>
</feature>
<dbReference type="InterPro" id="IPR006094">
    <property type="entry name" value="Oxid_FAD_bind_N"/>
</dbReference>
<comment type="caution">
    <text evidence="7">The sequence shown here is derived from an EMBL/GenBank/DDBJ whole genome shotgun (WGS) entry which is preliminary data.</text>
</comment>
<dbReference type="InterPro" id="IPR016164">
    <property type="entry name" value="FAD-linked_Oxase-like_C"/>
</dbReference>
<dbReference type="Proteomes" id="UP000247099">
    <property type="component" value="Unassembled WGS sequence"/>
</dbReference>
<proteinExistence type="predicted"/>
<dbReference type="InterPro" id="IPR016173">
    <property type="entry name" value="D-lactate_DH_C-sub2"/>
</dbReference>
<dbReference type="AlphaFoldDB" id="A0A317ZIU7"/>
<dbReference type="InterPro" id="IPR051264">
    <property type="entry name" value="FAD-oxidored/transferase_4"/>
</dbReference>
<dbReference type="InterPro" id="IPR015409">
    <property type="entry name" value="Lactate_DH_C"/>
</dbReference>
<dbReference type="SUPFAM" id="SSF55103">
    <property type="entry name" value="FAD-linked oxidases, C-terminal domain"/>
    <property type="match status" value="1"/>
</dbReference>
<feature type="domain" description="FAD-binding PCMH-type" evidence="6">
    <location>
        <begin position="36"/>
        <end position="211"/>
    </location>
</feature>
<dbReference type="GO" id="GO:0016901">
    <property type="term" value="F:oxidoreductase activity, acting on the CH-OH group of donors, quinone or similar compound as acceptor"/>
    <property type="evidence" value="ECO:0007669"/>
    <property type="project" value="InterPro"/>
</dbReference>
<dbReference type="InterPro" id="IPR016169">
    <property type="entry name" value="FAD-bd_PCMH_sub2"/>
</dbReference>
<evidence type="ECO:0000256" key="1">
    <source>
        <dbReference type="ARBA" id="ARBA00001974"/>
    </source>
</evidence>
<dbReference type="OrthoDB" id="9772552at2"/>
<dbReference type="Pfam" id="PF01565">
    <property type="entry name" value="FAD_binding_4"/>
    <property type="match status" value="1"/>
</dbReference>
<dbReference type="PIRSF" id="PIRSF000101">
    <property type="entry name" value="D-lactate_dh"/>
    <property type="match status" value="1"/>
</dbReference>
<evidence type="ECO:0000313" key="7">
    <source>
        <dbReference type="EMBL" id="PXA05535.1"/>
    </source>
</evidence>
<dbReference type="GO" id="GO:0006089">
    <property type="term" value="P:lactate metabolic process"/>
    <property type="evidence" value="ECO:0007669"/>
    <property type="project" value="InterPro"/>
</dbReference>
<dbReference type="GO" id="GO:0071949">
    <property type="term" value="F:FAD binding"/>
    <property type="evidence" value="ECO:0007669"/>
    <property type="project" value="InterPro"/>
</dbReference>
<organism evidence="7 8">
    <name type="scientific">Coraliomargarita sinensis</name>
    <dbReference type="NCBI Taxonomy" id="2174842"/>
    <lineage>
        <taxon>Bacteria</taxon>
        <taxon>Pseudomonadati</taxon>
        <taxon>Verrucomicrobiota</taxon>
        <taxon>Opitutia</taxon>
        <taxon>Puniceicoccales</taxon>
        <taxon>Coraliomargaritaceae</taxon>
        <taxon>Coraliomargarita</taxon>
    </lineage>
</organism>
<evidence type="ECO:0000259" key="6">
    <source>
        <dbReference type="PROSITE" id="PS51387"/>
    </source>
</evidence>
<dbReference type="InterPro" id="IPR036318">
    <property type="entry name" value="FAD-bd_PCMH-like_sf"/>
</dbReference>
<feature type="binding site" evidence="5">
    <location>
        <position position="137"/>
    </location>
    <ligand>
        <name>FAD</name>
        <dbReference type="ChEBI" id="CHEBI:57692"/>
    </ligand>
</feature>
<name>A0A317ZIU7_9BACT</name>
<protein>
    <submittedName>
        <fullName evidence="7">D-lactate dehydrogenase</fullName>
    </submittedName>
</protein>
<dbReference type="NCBIfam" id="NF008387">
    <property type="entry name" value="PRK11183.1"/>
    <property type="match status" value="1"/>
</dbReference>
<dbReference type="SUPFAM" id="SSF56176">
    <property type="entry name" value="FAD-binding/transporter-associated domain-like"/>
    <property type="match status" value="1"/>
</dbReference>
<feature type="binding site" evidence="5">
    <location>
        <position position="252"/>
    </location>
    <ligand>
        <name>FAD</name>
        <dbReference type="ChEBI" id="CHEBI:57692"/>
    </ligand>
</feature>
<dbReference type="Pfam" id="PF09330">
    <property type="entry name" value="Lact-deh-memb"/>
    <property type="match status" value="1"/>
</dbReference>
<accession>A0A317ZIU7</accession>
<dbReference type="GO" id="GO:0005886">
    <property type="term" value="C:plasma membrane"/>
    <property type="evidence" value="ECO:0007669"/>
    <property type="project" value="InterPro"/>
</dbReference>
<dbReference type="InParanoid" id="A0A317ZIU7"/>
<dbReference type="Gene3D" id="3.30.70.610">
    <property type="entry name" value="D-lactate dehydrogenase, cap domain, subdomain 1"/>
    <property type="match status" value="2"/>
</dbReference>
<evidence type="ECO:0000256" key="2">
    <source>
        <dbReference type="ARBA" id="ARBA00022630"/>
    </source>
</evidence>
<keyword evidence="3 5" id="KW-0274">FAD</keyword>
<sequence length="566" mass="63299">MSDSALLEKLRAVVGPRNIHSGEKKTAYYRSGFRSGKGNALAVVFPETLLQQWRTLQVCVDSGCAIIMQGAKTGLTEGSCPSGDDYGRPVVIINTTRLTKLILLDGGKQVLAFPGASLHELEKLLQPLGRAPHSVIGSTTIGATIVGGIANNAGGALCKRGSSYTELSLFARVDAEGQLKLVNHLGIRGLGDTPEDIFNRLEAGSISSSDLEGWDESASDRDYADRIRDLNANVPNRYNADPKRLYDVSGSAGKVAAFAVRVDTYPLPNKKQVFFLGTDNPEDFTQLRRHILTKFQELPEMCEYMNREIFTVAERYGKDVFLSIKHLGTRRLPKAYALKSAVEYRLNKLPFLPKFLPDLFLYHLSRLFTRHLPQRLLNYRDRFQYYLILSMADDGIEEARTYLEEDWSRHAGVDFFECTPKEQEAALLHRFAAAGAAIRYQTVHQKTTEEVLALDVALLGKDPNWAEPLPPELEPHLDLALDYGHFMCHVFHRDYIFKKGTDLKAMKAKLLERLDAQGAKYPAEHNVGHLYEAEPQLKAFYEKLDPTNTFNPGIGKSGKRPRAVIT</sequence>
<evidence type="ECO:0000256" key="5">
    <source>
        <dbReference type="PIRSR" id="PIRSR000101-1"/>
    </source>
</evidence>
<dbReference type="Gene3D" id="3.30.465.10">
    <property type="match status" value="1"/>
</dbReference>
<gene>
    <name evidence="7" type="ORF">DDZ13_01290</name>
</gene>
<dbReference type="EMBL" id="QHJQ01000001">
    <property type="protein sequence ID" value="PXA05535.1"/>
    <property type="molecule type" value="Genomic_DNA"/>
</dbReference>
<dbReference type="PROSITE" id="PS51387">
    <property type="entry name" value="FAD_PCMH"/>
    <property type="match status" value="1"/>
</dbReference>
<dbReference type="InterPro" id="IPR016166">
    <property type="entry name" value="FAD-bd_PCMH"/>
</dbReference>
<dbReference type="PANTHER" id="PTHR43716">
    <property type="entry name" value="D-2-HYDROXYGLUTARATE DEHYDROGENASE, MITOCHONDRIAL"/>
    <property type="match status" value="1"/>
</dbReference>
<dbReference type="GO" id="GO:0055085">
    <property type="term" value="P:transmembrane transport"/>
    <property type="evidence" value="ECO:0007669"/>
    <property type="project" value="InterPro"/>
</dbReference>
<feature type="binding site" evidence="5">
    <location>
        <begin position="78"/>
        <end position="79"/>
    </location>
    <ligand>
        <name>FAD</name>
        <dbReference type="ChEBI" id="CHEBI:57692"/>
    </ligand>
</feature>
<dbReference type="InterPro" id="IPR016172">
    <property type="entry name" value="D-lactate_DH_C-sub1"/>
</dbReference>
<dbReference type="PANTHER" id="PTHR43716:SF1">
    <property type="entry name" value="D-2-HYDROXYGLUTARATE DEHYDROGENASE, MITOCHONDRIAL"/>
    <property type="match status" value="1"/>
</dbReference>
<dbReference type="FunCoup" id="A0A317ZIU7">
    <property type="interactions" value="52"/>
</dbReference>
<keyword evidence="8" id="KW-1185">Reference proteome</keyword>
<dbReference type="InterPro" id="IPR012256">
    <property type="entry name" value="D_lactate_DH"/>
</dbReference>
<keyword evidence="2" id="KW-0285">Flavoprotein</keyword>
<comment type="cofactor">
    <cofactor evidence="1 5">
        <name>FAD</name>
        <dbReference type="ChEBI" id="CHEBI:57692"/>
    </cofactor>
</comment>
<keyword evidence="4" id="KW-0560">Oxidoreductase</keyword>
<evidence type="ECO:0000256" key="4">
    <source>
        <dbReference type="ARBA" id="ARBA00023002"/>
    </source>
</evidence>
<evidence type="ECO:0000256" key="3">
    <source>
        <dbReference type="ARBA" id="ARBA00022827"/>
    </source>
</evidence>
<reference evidence="7 8" key="1">
    <citation type="submission" date="2018-05" db="EMBL/GenBank/DDBJ databases">
        <title>Coraliomargarita sinensis sp. nov., isolated from a marine solar saltern.</title>
        <authorList>
            <person name="Zhou L.Y."/>
        </authorList>
    </citation>
    <scope>NUCLEOTIDE SEQUENCE [LARGE SCALE GENOMIC DNA]</scope>
    <source>
        <strain evidence="7 8">WN38</strain>
    </source>
</reference>
<feature type="binding site" evidence="5">
    <location>
        <position position="144"/>
    </location>
    <ligand>
        <name>FAD</name>
        <dbReference type="ChEBI" id="CHEBI:57692"/>
    </ligand>
</feature>
<dbReference type="RefSeq" id="WP_110129614.1">
    <property type="nucleotide sequence ID" value="NZ_QHJQ01000001.1"/>
</dbReference>
<dbReference type="Gene3D" id="3.30.1370.20">
    <property type="entry name" value="D-lactate dehydrogenase, cap domain, subdomain 2"/>
    <property type="match status" value="1"/>
</dbReference>